<dbReference type="EMBL" id="MHPA01000005">
    <property type="protein sequence ID" value="OGZ73892.1"/>
    <property type="molecule type" value="Genomic_DNA"/>
</dbReference>
<comment type="function">
    <text evidence="1 7">RNaseP catalyzes the removal of the 5'-leader sequence from pre-tRNA to produce the mature 5'-terminus. It can also cleave other RNA substrates such as 4.5S RNA. The protein component plays an auxiliary but essential role in vivo by binding to the 5'-leader sequence and broadening the substrate specificity of the ribozyme.</text>
</comment>
<dbReference type="PANTHER" id="PTHR33992:SF1">
    <property type="entry name" value="RIBONUCLEASE P PROTEIN COMPONENT"/>
    <property type="match status" value="1"/>
</dbReference>
<dbReference type="NCBIfam" id="TIGR00188">
    <property type="entry name" value="rnpA"/>
    <property type="match status" value="1"/>
</dbReference>
<dbReference type="GO" id="GO:0030677">
    <property type="term" value="C:ribonuclease P complex"/>
    <property type="evidence" value="ECO:0007669"/>
    <property type="project" value="TreeGrafter"/>
</dbReference>
<evidence type="ECO:0000256" key="7">
    <source>
        <dbReference type="HAMAP-Rule" id="MF_00227"/>
    </source>
</evidence>
<dbReference type="InterPro" id="IPR014721">
    <property type="entry name" value="Ribsml_uS5_D2-typ_fold_subgr"/>
</dbReference>
<dbReference type="PANTHER" id="PTHR33992">
    <property type="entry name" value="RIBONUCLEASE P PROTEIN COMPONENT"/>
    <property type="match status" value="1"/>
</dbReference>
<evidence type="ECO:0000256" key="2">
    <source>
        <dbReference type="ARBA" id="ARBA00022694"/>
    </source>
</evidence>
<dbReference type="Proteomes" id="UP000176774">
    <property type="component" value="Unassembled WGS sequence"/>
</dbReference>
<dbReference type="AlphaFoldDB" id="A0A1G2IGR2"/>
<gene>
    <name evidence="7" type="primary">rnpA</name>
    <name evidence="9" type="ORF">A2908_00865</name>
</gene>
<evidence type="ECO:0000313" key="9">
    <source>
        <dbReference type="EMBL" id="OGZ73892.1"/>
    </source>
</evidence>
<keyword evidence="2 7" id="KW-0819">tRNA processing</keyword>
<keyword evidence="3 7" id="KW-0540">Nuclease</keyword>
<dbReference type="HAMAP" id="MF_00227">
    <property type="entry name" value="RNase_P"/>
    <property type="match status" value="1"/>
</dbReference>
<reference evidence="9 10" key="1">
    <citation type="journal article" date="2016" name="Nat. Commun.">
        <title>Thousands of microbial genomes shed light on interconnected biogeochemical processes in an aquifer system.</title>
        <authorList>
            <person name="Anantharaman K."/>
            <person name="Brown C.T."/>
            <person name="Hug L.A."/>
            <person name="Sharon I."/>
            <person name="Castelle C.J."/>
            <person name="Probst A.J."/>
            <person name="Thomas B.C."/>
            <person name="Singh A."/>
            <person name="Wilkins M.J."/>
            <person name="Karaoz U."/>
            <person name="Brodie E.L."/>
            <person name="Williams K.H."/>
            <person name="Hubbard S.S."/>
            <person name="Banfield J.F."/>
        </authorList>
    </citation>
    <scope>NUCLEOTIDE SEQUENCE [LARGE SCALE GENOMIC DNA]</scope>
</reference>
<keyword evidence="5 7" id="KW-0378">Hydrolase</keyword>
<dbReference type="SUPFAM" id="SSF54211">
    <property type="entry name" value="Ribosomal protein S5 domain 2-like"/>
    <property type="match status" value="1"/>
</dbReference>
<evidence type="ECO:0000256" key="3">
    <source>
        <dbReference type="ARBA" id="ARBA00022722"/>
    </source>
</evidence>
<dbReference type="STRING" id="1802214.A2908_00865"/>
<keyword evidence="6 7" id="KW-0694">RNA-binding</keyword>
<accession>A0A1G2IGR2</accession>
<name>A0A1G2IGR2_9BACT</name>
<dbReference type="InterPro" id="IPR020568">
    <property type="entry name" value="Ribosomal_Su5_D2-typ_SF"/>
</dbReference>
<keyword evidence="4 7" id="KW-0255">Endonuclease</keyword>
<comment type="catalytic activity">
    <reaction evidence="7">
        <text>Endonucleolytic cleavage of RNA, removing 5'-extranucleotides from tRNA precursor.</text>
        <dbReference type="EC" id="3.1.26.5"/>
    </reaction>
</comment>
<evidence type="ECO:0000256" key="1">
    <source>
        <dbReference type="ARBA" id="ARBA00002663"/>
    </source>
</evidence>
<organism evidence="9 10">
    <name type="scientific">Candidatus Staskawiczbacteria bacterium RIFCSPLOWO2_01_FULL_38_12b</name>
    <dbReference type="NCBI Taxonomy" id="1802214"/>
    <lineage>
        <taxon>Bacteria</taxon>
        <taxon>Candidatus Staskawicziibacteriota</taxon>
    </lineage>
</organism>
<evidence type="ECO:0000256" key="4">
    <source>
        <dbReference type="ARBA" id="ARBA00022759"/>
    </source>
</evidence>
<dbReference type="Pfam" id="PF00825">
    <property type="entry name" value="Ribonuclease_P"/>
    <property type="match status" value="1"/>
</dbReference>
<dbReference type="GO" id="GO:0004526">
    <property type="term" value="F:ribonuclease P activity"/>
    <property type="evidence" value="ECO:0007669"/>
    <property type="project" value="UniProtKB-UniRule"/>
</dbReference>
<dbReference type="PROSITE" id="PS00648">
    <property type="entry name" value="RIBONUCLEASE_P"/>
    <property type="match status" value="1"/>
</dbReference>
<dbReference type="InterPro" id="IPR020539">
    <property type="entry name" value="RNase_P_CS"/>
</dbReference>
<sequence length="111" mass="12961">MPKIHRLTKKKDFDQVFKRGESVKNDFLLCKMLKNQLPESRFGFVVSKKVSMKATIRNKAKRRLRDAVFSVLKEIKKPADVIIIALPSITKKEFSDIQEVIIIMFKKLKLI</sequence>
<proteinExistence type="inferred from homology"/>
<evidence type="ECO:0000256" key="5">
    <source>
        <dbReference type="ARBA" id="ARBA00022801"/>
    </source>
</evidence>
<dbReference type="GO" id="GO:0042781">
    <property type="term" value="F:3'-tRNA processing endoribonuclease activity"/>
    <property type="evidence" value="ECO:0007669"/>
    <property type="project" value="TreeGrafter"/>
</dbReference>
<comment type="similarity">
    <text evidence="7">Belongs to the RnpA family.</text>
</comment>
<dbReference type="GO" id="GO:0001682">
    <property type="term" value="P:tRNA 5'-leader removal"/>
    <property type="evidence" value="ECO:0007669"/>
    <property type="project" value="UniProtKB-UniRule"/>
</dbReference>
<evidence type="ECO:0000256" key="8">
    <source>
        <dbReference type="NCBIfam" id="TIGR00188"/>
    </source>
</evidence>
<protein>
    <recommendedName>
        <fullName evidence="7 8">Ribonuclease P protein component</fullName>
        <shortName evidence="7">RNase P protein</shortName>
        <shortName evidence="7">RNaseP protein</shortName>
        <ecNumber evidence="7 8">3.1.26.5</ecNumber>
    </recommendedName>
    <alternativeName>
        <fullName evidence="7">Protein C5</fullName>
    </alternativeName>
</protein>
<dbReference type="EC" id="3.1.26.5" evidence="7 8"/>
<dbReference type="GO" id="GO:0000049">
    <property type="term" value="F:tRNA binding"/>
    <property type="evidence" value="ECO:0007669"/>
    <property type="project" value="UniProtKB-UniRule"/>
</dbReference>
<evidence type="ECO:0000313" key="10">
    <source>
        <dbReference type="Proteomes" id="UP000176774"/>
    </source>
</evidence>
<comment type="caution">
    <text evidence="9">The sequence shown here is derived from an EMBL/GenBank/DDBJ whole genome shotgun (WGS) entry which is preliminary data.</text>
</comment>
<comment type="subunit">
    <text evidence="7">Consists of a catalytic RNA component (M1 or rnpB) and a protein subunit.</text>
</comment>
<evidence type="ECO:0000256" key="6">
    <source>
        <dbReference type="ARBA" id="ARBA00022884"/>
    </source>
</evidence>
<dbReference type="Gene3D" id="3.30.230.10">
    <property type="match status" value="1"/>
</dbReference>
<dbReference type="InterPro" id="IPR000100">
    <property type="entry name" value="RNase_P"/>
</dbReference>